<feature type="domain" description="Transposase (putative) gypsy type" evidence="1">
    <location>
        <begin position="88"/>
        <end position="139"/>
    </location>
</feature>
<dbReference type="InterPro" id="IPR007321">
    <property type="entry name" value="Transposase_28"/>
</dbReference>
<evidence type="ECO:0000259" key="1">
    <source>
        <dbReference type="Pfam" id="PF04195"/>
    </source>
</evidence>
<dbReference type="Proteomes" id="UP001341840">
    <property type="component" value="Unassembled WGS sequence"/>
</dbReference>
<comment type="caution">
    <text evidence="2">The sequence shown here is derived from an EMBL/GenBank/DDBJ whole genome shotgun (WGS) entry which is preliminary data.</text>
</comment>
<gene>
    <name evidence="2" type="ORF">PIB30_085646</name>
</gene>
<proteinExistence type="predicted"/>
<evidence type="ECO:0000313" key="2">
    <source>
        <dbReference type="EMBL" id="MED6188408.1"/>
    </source>
</evidence>
<sequence>MEENRETNENGKLVVRVPVDDPYSWVKGEVRDIVSLFRDLESIAELGDPFVWVREGEVVKLEFLPCSLEDRVFHKAEGWDYFFMHTIVFIDLGVRFPFSRFECGVLSQLKCAPSQIHPNAWAFIRGFEDFKQMYVRVGSSEDGFPFYVDENLLERFLLYWYSELVQILGMNTVNEESGLVVDFLDQYFKTEQGVVVNQPSEKKKMISVKRRRAKGKASGRGKVIDLTSSKCCGKEVSLEEVKVFIENQKKLHGYIGAEDLSLVWSEDFPLPVCGRILSVKSRF</sequence>
<accession>A0ABU6WW85</accession>
<reference evidence="2 3" key="1">
    <citation type="journal article" date="2023" name="Plants (Basel)">
        <title>Bridging the Gap: Combining Genomics and Transcriptomics Approaches to Understand Stylosanthes scabra, an Orphan Legume from the Brazilian Caatinga.</title>
        <authorList>
            <person name="Ferreira-Neto J.R.C."/>
            <person name="da Silva M.D."/>
            <person name="Binneck E."/>
            <person name="de Melo N.F."/>
            <person name="da Silva R.H."/>
            <person name="de Melo A.L.T.M."/>
            <person name="Pandolfi V."/>
            <person name="Bustamante F.O."/>
            <person name="Brasileiro-Vidal A.C."/>
            <person name="Benko-Iseppon A.M."/>
        </authorList>
    </citation>
    <scope>NUCLEOTIDE SEQUENCE [LARGE SCALE GENOMIC DNA]</scope>
    <source>
        <tissue evidence="2">Leaves</tissue>
    </source>
</reference>
<dbReference type="EMBL" id="JASCZI010182679">
    <property type="protein sequence ID" value="MED6188408.1"/>
    <property type="molecule type" value="Genomic_DNA"/>
</dbReference>
<dbReference type="Pfam" id="PF04195">
    <property type="entry name" value="Transposase_28"/>
    <property type="match status" value="1"/>
</dbReference>
<evidence type="ECO:0000313" key="3">
    <source>
        <dbReference type="Proteomes" id="UP001341840"/>
    </source>
</evidence>
<name>A0ABU6WW85_9FABA</name>
<keyword evidence="3" id="KW-1185">Reference proteome</keyword>
<organism evidence="2 3">
    <name type="scientific">Stylosanthes scabra</name>
    <dbReference type="NCBI Taxonomy" id="79078"/>
    <lineage>
        <taxon>Eukaryota</taxon>
        <taxon>Viridiplantae</taxon>
        <taxon>Streptophyta</taxon>
        <taxon>Embryophyta</taxon>
        <taxon>Tracheophyta</taxon>
        <taxon>Spermatophyta</taxon>
        <taxon>Magnoliopsida</taxon>
        <taxon>eudicotyledons</taxon>
        <taxon>Gunneridae</taxon>
        <taxon>Pentapetalae</taxon>
        <taxon>rosids</taxon>
        <taxon>fabids</taxon>
        <taxon>Fabales</taxon>
        <taxon>Fabaceae</taxon>
        <taxon>Papilionoideae</taxon>
        <taxon>50 kb inversion clade</taxon>
        <taxon>dalbergioids sensu lato</taxon>
        <taxon>Dalbergieae</taxon>
        <taxon>Pterocarpus clade</taxon>
        <taxon>Stylosanthes</taxon>
    </lineage>
</organism>
<protein>
    <recommendedName>
        <fullName evidence="1">Transposase (putative) gypsy type domain-containing protein</fullName>
    </recommendedName>
</protein>